<dbReference type="SUPFAM" id="SSF51126">
    <property type="entry name" value="Pectin lyase-like"/>
    <property type="match status" value="2"/>
</dbReference>
<accession>A0A852ZYF2</accession>
<dbReference type="SMART" id="SM00656">
    <property type="entry name" value="Amb_all"/>
    <property type="match status" value="1"/>
</dbReference>
<dbReference type="Pfam" id="PF01095">
    <property type="entry name" value="Pectinesterase"/>
    <property type="match status" value="1"/>
</dbReference>
<name>A0A852ZYF2_9ACTN</name>
<dbReference type="InterPro" id="IPR011050">
    <property type="entry name" value="Pectin_lyase_fold/virulence"/>
</dbReference>
<dbReference type="InterPro" id="IPR000070">
    <property type="entry name" value="Pectinesterase_cat"/>
</dbReference>
<dbReference type="GO" id="GO:0016829">
    <property type="term" value="F:lyase activity"/>
    <property type="evidence" value="ECO:0007669"/>
    <property type="project" value="UniProtKB-KW"/>
</dbReference>
<comment type="subcellular location">
    <subcellularLocation>
        <location evidence="5">Secreted</location>
    </subcellularLocation>
</comment>
<evidence type="ECO:0000313" key="9">
    <source>
        <dbReference type="Proteomes" id="UP000567795"/>
    </source>
</evidence>
<evidence type="ECO:0000256" key="5">
    <source>
        <dbReference type="RuleBase" id="RU361173"/>
    </source>
</evidence>
<dbReference type="EMBL" id="JACBZD010000001">
    <property type="protein sequence ID" value="NYI06837.1"/>
    <property type="molecule type" value="Genomic_DNA"/>
</dbReference>
<gene>
    <name evidence="8" type="ORF">FHU37_003780</name>
</gene>
<dbReference type="GO" id="GO:0009279">
    <property type="term" value="C:cell outer membrane"/>
    <property type="evidence" value="ECO:0007669"/>
    <property type="project" value="TreeGrafter"/>
</dbReference>
<evidence type="ECO:0000256" key="6">
    <source>
        <dbReference type="SAM" id="MobiDB-lite"/>
    </source>
</evidence>
<keyword evidence="5" id="KW-0119">Carbohydrate metabolism</keyword>
<keyword evidence="5" id="KW-0964">Secreted</keyword>
<protein>
    <submittedName>
        <fullName evidence="8">Pectinesterase</fullName>
        <ecNumber evidence="8">3.1.1.11</ecNumber>
    </submittedName>
</protein>
<comment type="similarity">
    <text evidence="1">Belongs to the pectinesterase family.</text>
</comment>
<organism evidence="8 9">
    <name type="scientific">Allostreptomyces psammosilenae</name>
    <dbReference type="NCBI Taxonomy" id="1892865"/>
    <lineage>
        <taxon>Bacteria</taxon>
        <taxon>Bacillati</taxon>
        <taxon>Actinomycetota</taxon>
        <taxon>Actinomycetes</taxon>
        <taxon>Kitasatosporales</taxon>
        <taxon>Streptomycetaceae</taxon>
        <taxon>Allostreptomyces</taxon>
    </lineage>
</organism>
<reference evidence="8 9" key="1">
    <citation type="submission" date="2020-07" db="EMBL/GenBank/DDBJ databases">
        <title>Sequencing the genomes of 1000 actinobacteria strains.</title>
        <authorList>
            <person name="Klenk H.-P."/>
        </authorList>
    </citation>
    <scope>NUCLEOTIDE SEQUENCE [LARGE SCALE GENOMIC DNA]</scope>
    <source>
        <strain evidence="8 9">DSM 42178</strain>
    </source>
</reference>
<evidence type="ECO:0000256" key="1">
    <source>
        <dbReference type="ARBA" id="ARBA00008891"/>
    </source>
</evidence>
<keyword evidence="4 5" id="KW-0456">Lyase</keyword>
<feature type="domain" description="Pectate lyase" evidence="7">
    <location>
        <begin position="117"/>
        <end position="334"/>
    </location>
</feature>
<keyword evidence="2 8" id="KW-0378">Hydrolase</keyword>
<dbReference type="AlphaFoldDB" id="A0A852ZYF2"/>
<keyword evidence="3" id="KW-0063">Aspartyl esterase</keyword>
<dbReference type="Proteomes" id="UP000567795">
    <property type="component" value="Unassembled WGS sequence"/>
</dbReference>
<keyword evidence="9" id="KW-1185">Reference proteome</keyword>
<dbReference type="InterPro" id="IPR012334">
    <property type="entry name" value="Pectin_lyas_fold"/>
</dbReference>
<dbReference type="PANTHER" id="PTHR31321">
    <property type="entry name" value="ACYL-COA THIOESTER HYDROLASE YBHC-RELATED"/>
    <property type="match status" value="1"/>
</dbReference>
<proteinExistence type="inferred from homology"/>
<comment type="caution">
    <text evidence="8">The sequence shown here is derived from an EMBL/GenBank/DDBJ whole genome shotgun (WGS) entry which is preliminary data.</text>
</comment>
<evidence type="ECO:0000259" key="7">
    <source>
        <dbReference type="SMART" id="SM00656"/>
    </source>
</evidence>
<dbReference type="EC" id="3.1.1.11" evidence="8"/>
<evidence type="ECO:0000256" key="2">
    <source>
        <dbReference type="ARBA" id="ARBA00022801"/>
    </source>
</evidence>
<dbReference type="GO" id="GO:0005576">
    <property type="term" value="C:extracellular region"/>
    <property type="evidence" value="ECO:0007669"/>
    <property type="project" value="UniProtKB-SubCell"/>
</dbReference>
<feature type="compositionally biased region" description="Low complexity" evidence="6">
    <location>
        <begin position="68"/>
        <end position="88"/>
    </location>
</feature>
<dbReference type="PANTHER" id="PTHR31321:SF57">
    <property type="entry name" value="PECTINESTERASE 53-RELATED"/>
    <property type="match status" value="1"/>
</dbReference>
<dbReference type="GO" id="GO:0042545">
    <property type="term" value="P:cell wall modification"/>
    <property type="evidence" value="ECO:0007669"/>
    <property type="project" value="InterPro"/>
</dbReference>
<sequence>MVLSGARQTRTGDAGRPAAHHVRRAEAVLLAALLLALAALAWPAGTAAGAPARAAAGQATADQAAAGQATADQATADQATAGQAAAPGHGRWSAAPEGFASLDALGQNGTTGGRGGRIVTVTTQEDLARYAAAPEPYVIRVAAAITVQPKGTEFEVASDKTIIGVGTAGEIVQGGFFLGPGTHNVIIRNLTIRDSFVEGDWDGKPQDFDAIQMDGAHHVWIDHNTLTRMGDGLIDIRRDSSYVTVSWNRLHTHNKALAVGWSPNVTAQVTIHHNWFRGIKQRSPVVDNAAHAHLYNNYLSEQHRDDDPQWTYGNWSRGATRMVIENSYYDGIRNPYQADATAELVQRGSILRNTTGRTDAWGDAFDPRAFYDYRLDPAAAVPALLRNFSGPQRTLGTTTVVTVAPDGGADFTSVQRAVDSVPDGNTGAVTIAIAPGTYREQVVIPAGKPYITFRGTGGSRDDVVIVEDVPSGQPLPGGGTAGSTGSATVLVRASDFTAEHLTFVNDFDEQAHPEISGHQALALKTFGDRITFRDVAFKGNQDTLMTDSPSLTTISRVYVADSYIEGDVDFIYGRATTVIERSTIMALSRGSTSNNGYVTAPSTWRGNPYGFLITDSRIESDAPAGTFHLGRPWHPSGNPDAVGQALIRNTWLDEAIKSSPWTDMSGFSWRDARFAEFRNHGPGAGINDDRPQMTAEQAADFEVADYLAGTDGWAPHRR</sequence>
<dbReference type="InterPro" id="IPR002022">
    <property type="entry name" value="Pec_lyase"/>
</dbReference>
<dbReference type="Pfam" id="PF00544">
    <property type="entry name" value="Pectate_lyase_4"/>
    <property type="match status" value="1"/>
</dbReference>
<comment type="similarity">
    <text evidence="5">Belongs to the polysaccharide lyase 1 family.</text>
</comment>
<dbReference type="GO" id="GO:0000272">
    <property type="term" value="P:polysaccharide catabolic process"/>
    <property type="evidence" value="ECO:0007669"/>
    <property type="project" value="UniProtKB-KW"/>
</dbReference>
<keyword evidence="5" id="KW-0624">Polysaccharide degradation</keyword>
<evidence type="ECO:0000313" key="8">
    <source>
        <dbReference type="EMBL" id="NYI06837.1"/>
    </source>
</evidence>
<dbReference type="GO" id="GO:0030599">
    <property type="term" value="F:pectinesterase activity"/>
    <property type="evidence" value="ECO:0007669"/>
    <property type="project" value="UniProtKB-EC"/>
</dbReference>
<dbReference type="Gene3D" id="2.160.20.10">
    <property type="entry name" value="Single-stranded right-handed beta-helix, Pectin lyase-like"/>
    <property type="match status" value="2"/>
</dbReference>
<feature type="region of interest" description="Disordered" evidence="6">
    <location>
        <begin position="68"/>
        <end position="93"/>
    </location>
</feature>
<evidence type="ECO:0000256" key="4">
    <source>
        <dbReference type="ARBA" id="ARBA00023239"/>
    </source>
</evidence>
<dbReference type="RefSeq" id="WP_179815354.1">
    <property type="nucleotide sequence ID" value="NZ_JACBZD010000001.1"/>
</dbReference>
<evidence type="ECO:0000256" key="3">
    <source>
        <dbReference type="ARBA" id="ARBA00023085"/>
    </source>
</evidence>